<comment type="caution">
    <text evidence="3">The sequence shown here is derived from an EMBL/GenBank/DDBJ whole genome shotgun (WGS) entry which is preliminary data.</text>
</comment>
<organism evidence="3 4">
    <name type="scientific">Corallincola platygyrae</name>
    <dbReference type="NCBI Taxonomy" id="1193278"/>
    <lineage>
        <taxon>Bacteria</taxon>
        <taxon>Pseudomonadati</taxon>
        <taxon>Pseudomonadota</taxon>
        <taxon>Gammaproteobacteria</taxon>
        <taxon>Alteromonadales</taxon>
        <taxon>Psychromonadaceae</taxon>
        <taxon>Corallincola</taxon>
    </lineage>
</organism>
<evidence type="ECO:0000313" key="3">
    <source>
        <dbReference type="EMBL" id="MFD2097362.1"/>
    </source>
</evidence>
<feature type="coiled-coil region" evidence="1">
    <location>
        <begin position="384"/>
        <end position="411"/>
    </location>
</feature>
<reference evidence="4" key="1">
    <citation type="journal article" date="2019" name="Int. J. Syst. Evol. Microbiol.">
        <title>The Global Catalogue of Microorganisms (GCM) 10K type strain sequencing project: providing services to taxonomists for standard genome sequencing and annotation.</title>
        <authorList>
            <consortium name="The Broad Institute Genomics Platform"/>
            <consortium name="The Broad Institute Genome Sequencing Center for Infectious Disease"/>
            <person name="Wu L."/>
            <person name="Ma J."/>
        </authorList>
    </citation>
    <scope>NUCLEOTIDE SEQUENCE [LARGE SCALE GENOMIC DNA]</scope>
    <source>
        <strain evidence="4">CGMCC 1.10992</strain>
    </source>
</reference>
<keyword evidence="2" id="KW-0732">Signal</keyword>
<feature type="chain" id="PRO_5045811952" evidence="2">
    <location>
        <begin position="23"/>
        <end position="433"/>
    </location>
</feature>
<evidence type="ECO:0000313" key="4">
    <source>
        <dbReference type="Proteomes" id="UP001597380"/>
    </source>
</evidence>
<dbReference type="RefSeq" id="WP_345340525.1">
    <property type="nucleotide sequence ID" value="NZ_BAABLI010000015.1"/>
</dbReference>
<evidence type="ECO:0000256" key="1">
    <source>
        <dbReference type="SAM" id="Coils"/>
    </source>
</evidence>
<evidence type="ECO:0000256" key="2">
    <source>
        <dbReference type="SAM" id="SignalP"/>
    </source>
</evidence>
<accession>A0ABW4XPY2</accession>
<feature type="coiled-coil region" evidence="1">
    <location>
        <begin position="307"/>
        <end position="356"/>
    </location>
</feature>
<keyword evidence="4" id="KW-1185">Reference proteome</keyword>
<dbReference type="PROSITE" id="PS51257">
    <property type="entry name" value="PROKAR_LIPOPROTEIN"/>
    <property type="match status" value="1"/>
</dbReference>
<feature type="signal peptide" evidence="2">
    <location>
        <begin position="1"/>
        <end position="22"/>
    </location>
</feature>
<sequence>MVQRLLGIALCSLLFFTGCSDAPDASQVQKAIERHIVWQPWQVGSVAINSESSVGDSAVQYQFTVKLSPKEDLYTYLFQLGDNRVVSVGRAQGDSKPVVGVADGKKGPHGWDLSIAFNDDAFGPEGEPKKDGDVVIGSDEYNKAVELANAELAQIAIEIEELTSKLQFSRKEHQGMLAQLSDLRDTNRFRVDKLKQQFEGKRQAIEERFATQSRQRQSQLNEKRKQQLIALNVKFEERFTNAEKTFADRRRALDKAMVDNDRNYNIMVQDVHKAYKADIGALDPNSMSSDEYRSYLDARVQSRDKSLAQVKQEHAQMREKIRVDKEQLITGHRENMELLRQEKRTTLEEARRQQSDEKRAMFGEYQQQLDVSLAELDKAYEARRSELLSEEKELSRSMKEMAQQVHELETLNASKLNRRDALTKGLEAASTAS</sequence>
<dbReference type="Proteomes" id="UP001597380">
    <property type="component" value="Unassembled WGS sequence"/>
</dbReference>
<name>A0ABW4XPY2_9GAMM</name>
<feature type="coiled-coil region" evidence="1">
    <location>
        <begin position="145"/>
        <end position="172"/>
    </location>
</feature>
<proteinExistence type="predicted"/>
<protein>
    <submittedName>
        <fullName evidence="3">Uncharacterized protein</fullName>
    </submittedName>
</protein>
<keyword evidence="1" id="KW-0175">Coiled coil</keyword>
<gene>
    <name evidence="3" type="ORF">ACFSJ3_15295</name>
</gene>
<dbReference type="EMBL" id="JBHUHT010000017">
    <property type="protein sequence ID" value="MFD2097362.1"/>
    <property type="molecule type" value="Genomic_DNA"/>
</dbReference>